<evidence type="ECO:0000256" key="3">
    <source>
        <dbReference type="ARBA" id="ARBA00012980"/>
    </source>
</evidence>
<dbReference type="GO" id="GO:0005524">
    <property type="term" value="F:ATP binding"/>
    <property type="evidence" value="ECO:0007669"/>
    <property type="project" value="UniProtKB-KW"/>
</dbReference>
<evidence type="ECO:0000256" key="8">
    <source>
        <dbReference type="ARBA" id="ARBA00022840"/>
    </source>
</evidence>
<dbReference type="GO" id="GO:0006233">
    <property type="term" value="P:dTDP biosynthetic process"/>
    <property type="evidence" value="ECO:0007669"/>
    <property type="project" value="InterPro"/>
</dbReference>
<comment type="pathway">
    <text evidence="1">Pyrimidine metabolism; dTTP biosynthesis.</text>
</comment>
<evidence type="ECO:0000313" key="10">
    <source>
        <dbReference type="EnsemblPlants" id="AUR62043688-RA:cds"/>
    </source>
</evidence>
<dbReference type="InterPro" id="IPR018095">
    <property type="entry name" value="Thymidylate_kin_CS"/>
</dbReference>
<dbReference type="PROSITE" id="PS01331">
    <property type="entry name" value="THYMIDYLATE_KINASE"/>
    <property type="match status" value="1"/>
</dbReference>
<dbReference type="GO" id="GO:0005829">
    <property type="term" value="C:cytosol"/>
    <property type="evidence" value="ECO:0007669"/>
    <property type="project" value="TreeGrafter"/>
</dbReference>
<sequence length="249" mass="28401">MIGLILSLMFSPNALLMRRYVDLVKKHGLEISQPGVDPNSPFTWQMTRKRHDRAQRRNQDVKFQLNCLIFATKMENVSSKKIEVSALNPNLQSRGALVVLEGLDRSGKSSQCIQLLSHLSMMEEKLKFGTTLIIDRYSYSGVAFSSAKGLDFDWCKAPEIGLLAPDMVLYLDISPEKAAERGGYGDERYERLDFQGKVREKYQALHDASWKMVDACLPMEEVQKKLREYVLECVAACKNGRDLSHFWSQ</sequence>
<dbReference type="GO" id="GO:0005634">
    <property type="term" value="C:nucleus"/>
    <property type="evidence" value="ECO:0007669"/>
    <property type="project" value="TreeGrafter"/>
</dbReference>
<dbReference type="PANTHER" id="PTHR10344:SF1">
    <property type="entry name" value="THYMIDYLATE KINASE"/>
    <property type="match status" value="1"/>
</dbReference>
<comment type="similarity">
    <text evidence="2">Belongs to the thymidylate kinase family.</text>
</comment>
<dbReference type="PANTHER" id="PTHR10344">
    <property type="entry name" value="THYMIDYLATE KINASE"/>
    <property type="match status" value="1"/>
</dbReference>
<organism evidence="10 11">
    <name type="scientific">Chenopodium quinoa</name>
    <name type="common">Quinoa</name>
    <dbReference type="NCBI Taxonomy" id="63459"/>
    <lineage>
        <taxon>Eukaryota</taxon>
        <taxon>Viridiplantae</taxon>
        <taxon>Streptophyta</taxon>
        <taxon>Embryophyta</taxon>
        <taxon>Tracheophyta</taxon>
        <taxon>Spermatophyta</taxon>
        <taxon>Magnoliopsida</taxon>
        <taxon>eudicotyledons</taxon>
        <taxon>Gunneridae</taxon>
        <taxon>Pentapetalae</taxon>
        <taxon>Caryophyllales</taxon>
        <taxon>Chenopodiaceae</taxon>
        <taxon>Chenopodioideae</taxon>
        <taxon>Atripliceae</taxon>
        <taxon>Chenopodium</taxon>
    </lineage>
</organism>
<keyword evidence="5" id="KW-0545">Nucleotide biosynthesis</keyword>
<dbReference type="Gene3D" id="3.40.50.300">
    <property type="entry name" value="P-loop containing nucleotide triphosphate hydrolases"/>
    <property type="match status" value="1"/>
</dbReference>
<evidence type="ECO:0000256" key="4">
    <source>
        <dbReference type="ARBA" id="ARBA00022679"/>
    </source>
</evidence>
<protein>
    <recommendedName>
        <fullName evidence="3">dTMP kinase</fullName>
        <ecNumber evidence="3">2.7.4.9</ecNumber>
    </recommendedName>
</protein>
<dbReference type="SUPFAM" id="SSF52540">
    <property type="entry name" value="P-loop containing nucleoside triphosphate hydrolases"/>
    <property type="match status" value="1"/>
</dbReference>
<dbReference type="InterPro" id="IPR039430">
    <property type="entry name" value="Thymidylate_kin-like_dom"/>
</dbReference>
<feature type="domain" description="Thymidylate kinase-like" evidence="9">
    <location>
        <begin position="120"/>
        <end position="225"/>
    </location>
</feature>
<dbReference type="Pfam" id="PF05212">
    <property type="entry name" value="DUF707"/>
    <property type="match status" value="1"/>
</dbReference>
<dbReference type="GO" id="GO:0006235">
    <property type="term" value="P:dTTP biosynthetic process"/>
    <property type="evidence" value="ECO:0007669"/>
    <property type="project" value="TreeGrafter"/>
</dbReference>
<keyword evidence="6" id="KW-0547">Nucleotide-binding</keyword>
<keyword evidence="7" id="KW-0418">Kinase</keyword>
<evidence type="ECO:0000259" key="9">
    <source>
        <dbReference type="Pfam" id="PF02223"/>
    </source>
</evidence>
<dbReference type="GO" id="GO:0004550">
    <property type="term" value="F:nucleoside diphosphate kinase activity"/>
    <property type="evidence" value="ECO:0007669"/>
    <property type="project" value="TreeGrafter"/>
</dbReference>
<reference evidence="10" key="2">
    <citation type="submission" date="2021-03" db="UniProtKB">
        <authorList>
            <consortium name="EnsemblPlants"/>
        </authorList>
    </citation>
    <scope>IDENTIFICATION</scope>
</reference>
<evidence type="ECO:0000313" key="11">
    <source>
        <dbReference type="Proteomes" id="UP000596660"/>
    </source>
</evidence>
<accession>A0A803NC74</accession>
<evidence type="ECO:0000256" key="1">
    <source>
        <dbReference type="ARBA" id="ARBA00004992"/>
    </source>
</evidence>
<reference evidence="10" key="1">
    <citation type="journal article" date="2017" name="Nature">
        <title>The genome of Chenopodium quinoa.</title>
        <authorList>
            <person name="Jarvis D.E."/>
            <person name="Ho Y.S."/>
            <person name="Lightfoot D.J."/>
            <person name="Schmoeckel S.M."/>
            <person name="Li B."/>
            <person name="Borm T.J.A."/>
            <person name="Ohyanagi H."/>
            <person name="Mineta K."/>
            <person name="Michell C.T."/>
            <person name="Saber N."/>
            <person name="Kharbatia N.M."/>
            <person name="Rupper R.R."/>
            <person name="Sharp A.R."/>
            <person name="Dally N."/>
            <person name="Boughton B.A."/>
            <person name="Woo Y.H."/>
            <person name="Gao G."/>
            <person name="Schijlen E.G.W.M."/>
            <person name="Guo X."/>
            <person name="Momin A.A."/>
            <person name="Negrao S."/>
            <person name="Al-Babili S."/>
            <person name="Gehring C."/>
            <person name="Roessner U."/>
            <person name="Jung C."/>
            <person name="Murphy K."/>
            <person name="Arold S.T."/>
            <person name="Gojobori T."/>
            <person name="van der Linden C.G."/>
            <person name="van Loo E.N."/>
            <person name="Jellen E.N."/>
            <person name="Maughan P.J."/>
            <person name="Tester M."/>
        </authorList>
    </citation>
    <scope>NUCLEOTIDE SEQUENCE [LARGE SCALE GENOMIC DNA]</scope>
    <source>
        <strain evidence="10">cv. PI 614886</strain>
    </source>
</reference>
<dbReference type="GO" id="GO:0006227">
    <property type="term" value="P:dUDP biosynthetic process"/>
    <property type="evidence" value="ECO:0007669"/>
    <property type="project" value="TreeGrafter"/>
</dbReference>
<dbReference type="Pfam" id="PF02223">
    <property type="entry name" value="Thymidylate_kin"/>
    <property type="match status" value="1"/>
</dbReference>
<dbReference type="Proteomes" id="UP000596660">
    <property type="component" value="Unplaced"/>
</dbReference>
<name>A0A803NC74_CHEQI</name>
<dbReference type="EC" id="2.7.4.9" evidence="3"/>
<keyword evidence="4" id="KW-0808">Transferase</keyword>
<dbReference type="InterPro" id="IPR007877">
    <property type="entry name" value="DUF707"/>
</dbReference>
<evidence type="ECO:0000256" key="6">
    <source>
        <dbReference type="ARBA" id="ARBA00022741"/>
    </source>
</evidence>
<proteinExistence type="inferred from homology"/>
<dbReference type="EnsemblPlants" id="AUR62043688-RA">
    <property type="protein sequence ID" value="AUR62043688-RA:cds"/>
    <property type="gene ID" value="AUR62043688"/>
</dbReference>
<evidence type="ECO:0000256" key="7">
    <source>
        <dbReference type="ARBA" id="ARBA00022777"/>
    </source>
</evidence>
<evidence type="ECO:0000256" key="2">
    <source>
        <dbReference type="ARBA" id="ARBA00009776"/>
    </source>
</evidence>
<dbReference type="Gramene" id="AUR62043688-RA">
    <property type="protein sequence ID" value="AUR62043688-RA:cds"/>
    <property type="gene ID" value="AUR62043688"/>
</dbReference>
<dbReference type="GO" id="GO:0004798">
    <property type="term" value="F:dTMP kinase activity"/>
    <property type="evidence" value="ECO:0007669"/>
    <property type="project" value="UniProtKB-EC"/>
</dbReference>
<keyword evidence="11" id="KW-1185">Reference proteome</keyword>
<dbReference type="GO" id="GO:0005739">
    <property type="term" value="C:mitochondrion"/>
    <property type="evidence" value="ECO:0007669"/>
    <property type="project" value="TreeGrafter"/>
</dbReference>
<dbReference type="InterPro" id="IPR027417">
    <property type="entry name" value="P-loop_NTPase"/>
</dbReference>
<keyword evidence="8" id="KW-0067">ATP-binding</keyword>
<evidence type="ECO:0000256" key="5">
    <source>
        <dbReference type="ARBA" id="ARBA00022727"/>
    </source>
</evidence>
<dbReference type="AlphaFoldDB" id="A0A803NC74"/>